<dbReference type="AlphaFoldDB" id="A0A5B7FLX1"/>
<dbReference type="EMBL" id="VSRR010007217">
    <property type="protein sequence ID" value="MPC46455.1"/>
    <property type="molecule type" value="Genomic_DNA"/>
</dbReference>
<evidence type="ECO:0000313" key="3">
    <source>
        <dbReference type="Proteomes" id="UP000324222"/>
    </source>
</evidence>
<protein>
    <submittedName>
        <fullName evidence="2">Uncharacterized protein</fullName>
    </submittedName>
</protein>
<feature type="region of interest" description="Disordered" evidence="1">
    <location>
        <begin position="1"/>
        <end position="37"/>
    </location>
</feature>
<gene>
    <name evidence="2" type="ORF">E2C01_040175</name>
</gene>
<comment type="caution">
    <text evidence="2">The sequence shown here is derived from an EMBL/GenBank/DDBJ whole genome shotgun (WGS) entry which is preliminary data.</text>
</comment>
<proteinExistence type="predicted"/>
<sequence length="92" mass="10236">MTLQSSIPENEAHSRVDPRAMEGGPQKEATWRPGVHEDVDDGTLAHSAHEKANLLARHFAGKMSVPDPERPSPTMLQIIKDIFFFFIIGLTN</sequence>
<reference evidence="2 3" key="1">
    <citation type="submission" date="2019-05" db="EMBL/GenBank/DDBJ databases">
        <title>Another draft genome of Portunus trituberculatus and its Hox gene families provides insights of decapod evolution.</title>
        <authorList>
            <person name="Jeong J.-H."/>
            <person name="Song I."/>
            <person name="Kim S."/>
            <person name="Choi T."/>
            <person name="Kim D."/>
            <person name="Ryu S."/>
            <person name="Kim W."/>
        </authorList>
    </citation>
    <scope>NUCLEOTIDE SEQUENCE [LARGE SCALE GENOMIC DNA]</scope>
    <source>
        <tissue evidence="2">Muscle</tissue>
    </source>
</reference>
<feature type="compositionally biased region" description="Basic and acidic residues" evidence="1">
    <location>
        <begin position="10"/>
        <end position="20"/>
    </location>
</feature>
<keyword evidence="3" id="KW-1185">Reference proteome</keyword>
<accession>A0A5B7FLX1</accession>
<evidence type="ECO:0000313" key="2">
    <source>
        <dbReference type="EMBL" id="MPC46455.1"/>
    </source>
</evidence>
<dbReference type="Proteomes" id="UP000324222">
    <property type="component" value="Unassembled WGS sequence"/>
</dbReference>
<evidence type="ECO:0000256" key="1">
    <source>
        <dbReference type="SAM" id="MobiDB-lite"/>
    </source>
</evidence>
<organism evidence="2 3">
    <name type="scientific">Portunus trituberculatus</name>
    <name type="common">Swimming crab</name>
    <name type="synonym">Neptunus trituberculatus</name>
    <dbReference type="NCBI Taxonomy" id="210409"/>
    <lineage>
        <taxon>Eukaryota</taxon>
        <taxon>Metazoa</taxon>
        <taxon>Ecdysozoa</taxon>
        <taxon>Arthropoda</taxon>
        <taxon>Crustacea</taxon>
        <taxon>Multicrustacea</taxon>
        <taxon>Malacostraca</taxon>
        <taxon>Eumalacostraca</taxon>
        <taxon>Eucarida</taxon>
        <taxon>Decapoda</taxon>
        <taxon>Pleocyemata</taxon>
        <taxon>Brachyura</taxon>
        <taxon>Eubrachyura</taxon>
        <taxon>Portunoidea</taxon>
        <taxon>Portunidae</taxon>
        <taxon>Portuninae</taxon>
        <taxon>Portunus</taxon>
    </lineage>
</organism>
<name>A0A5B7FLX1_PORTR</name>